<dbReference type="InterPro" id="IPR007873">
    <property type="entry name" value="Glycosyltransferase_ALG3"/>
</dbReference>
<feature type="transmembrane region" description="Helical" evidence="18">
    <location>
        <begin position="537"/>
        <end position="559"/>
    </location>
</feature>
<organism evidence="20 21">
    <name type="scientific">Stachybotrys chlorohalonatus (strain IBT 40285)</name>
    <dbReference type="NCBI Taxonomy" id="1283841"/>
    <lineage>
        <taxon>Eukaryota</taxon>
        <taxon>Fungi</taxon>
        <taxon>Dikarya</taxon>
        <taxon>Ascomycota</taxon>
        <taxon>Pezizomycotina</taxon>
        <taxon>Sordariomycetes</taxon>
        <taxon>Hypocreomycetidae</taxon>
        <taxon>Hypocreales</taxon>
        <taxon>Stachybotryaceae</taxon>
        <taxon>Stachybotrys</taxon>
    </lineage>
</organism>
<dbReference type="Gene3D" id="3.40.50.720">
    <property type="entry name" value="NAD(P)-binding Rossmann-like Domain"/>
    <property type="match status" value="1"/>
</dbReference>
<accession>A0A084QI61</accession>
<comment type="pathway">
    <text evidence="2">Protein modification; protein glycosylation.</text>
</comment>
<evidence type="ECO:0000256" key="4">
    <source>
        <dbReference type="ARBA" id="ARBA00015561"/>
    </source>
</evidence>
<dbReference type="Proteomes" id="UP000028524">
    <property type="component" value="Unassembled WGS sequence"/>
</dbReference>
<dbReference type="UniPathway" id="UPA00378"/>
<feature type="transmembrane region" description="Helical" evidence="18">
    <location>
        <begin position="659"/>
        <end position="680"/>
    </location>
</feature>
<dbReference type="EMBL" id="KL660733">
    <property type="protein sequence ID" value="KFA63646.1"/>
    <property type="molecule type" value="Genomic_DNA"/>
</dbReference>
<evidence type="ECO:0000256" key="13">
    <source>
        <dbReference type="ARBA" id="ARBA00030742"/>
    </source>
</evidence>
<dbReference type="SUPFAM" id="SSF51971">
    <property type="entry name" value="Nucleotide-binding domain"/>
    <property type="match status" value="1"/>
</dbReference>
<feature type="region of interest" description="Disordered" evidence="17">
    <location>
        <begin position="802"/>
        <end position="825"/>
    </location>
</feature>
<keyword evidence="21" id="KW-1185">Reference proteome</keyword>
<feature type="transmembrane region" description="Helical" evidence="18">
    <location>
        <begin position="495"/>
        <end position="516"/>
    </location>
</feature>
<dbReference type="OrthoDB" id="20028at2759"/>
<evidence type="ECO:0000256" key="14">
    <source>
        <dbReference type="ARBA" id="ARBA00044743"/>
    </source>
</evidence>
<feature type="transmembrane region" description="Helical" evidence="18">
    <location>
        <begin position="781"/>
        <end position="802"/>
    </location>
</feature>
<evidence type="ECO:0000256" key="6">
    <source>
        <dbReference type="ARBA" id="ARBA00022679"/>
    </source>
</evidence>
<comment type="subcellular location">
    <subcellularLocation>
        <location evidence="1">Endoplasmic reticulum membrane</location>
        <topology evidence="1">Multi-pass membrane protein</topology>
    </subcellularLocation>
</comment>
<comment type="function">
    <text evidence="14">Dol-P-Man:Man(5)GlcNAc(2)-PP-Dol alpha-1,3-mannosyltransferase that operates in the biosynthetic pathway of dolichol-linked oligosaccharides, the glycan precursors employed in protein asparagine (N)-glycosylation. The assembly of dolichol-linked oligosaccharides begins on the cytosolic side of the endoplasmic reticulum membrane and finishes in its lumen. The sequential addition of sugars to dolichol pyrophosphate produces dolichol-linked oligosaccharides containing fourteen sugars, including two GlcNAcs, nine mannoses and three glucoses. Once assembled, the oligosaccharide is transferred from the lipid to nascent proteins by oligosaccharyltransferases. In the lumen of the endoplasmic reticulum, adds the first dolichyl beta-D-mannosyl phosphate derived mannose in an alpha-1,3 linkage to Man(5)GlcNAc(2)-PP-dolichol to produce Man(6)GlcNAc(2)-PP-dolichol.</text>
</comment>
<evidence type="ECO:0000256" key="11">
    <source>
        <dbReference type="ARBA" id="ARBA00030065"/>
    </source>
</evidence>
<dbReference type="OMA" id="VANECTP"/>
<feature type="domain" description="FAD dependent oxidoreductase" evidence="19">
    <location>
        <begin position="4"/>
        <end position="339"/>
    </location>
</feature>
<feature type="transmembrane region" description="Helical" evidence="18">
    <location>
        <begin position="607"/>
        <end position="628"/>
    </location>
</feature>
<proteinExistence type="inferred from homology"/>
<dbReference type="GO" id="GO:0052925">
    <property type="term" value="F:dol-P-Man:Man(5)GlcNAc(2)-PP-Dol alpha-1,3-mannosyltransferase activity"/>
    <property type="evidence" value="ECO:0007669"/>
    <property type="project" value="UniProtKB-EC"/>
</dbReference>
<sequence length="825" mass="91587">MPTVVVVGAGVSGLTTALLLSKCKDYKITIVAEHLPGDSSPTYASPWAGANFMPMATEEGSMYERRTWPELKRLTEKVPEAGIHFQKTRVYRREKDLAATRDCFPDPLFVKDPWYKELFDDYRELRTDEIPSGQDSGCEFTSVCINTGMYLYWLLGQCIKNGVTLRRAVLSHIKEAKYLGQAGPTQAADFIINATGLGAASMGGVEDKNMQPIRGQTVLVANECTPMVVTSSTNDGPTEILYIMQRASGGGTILGGTYDPGNTDPVPNEDIAARIVNRVLEICPEIAGEDGLKILRHGVGSRPYRAGGVRIEEEQLDEDTWIVHNYGHSGWGYQGSYGCNEPSGIELCNKRISPRWSSNIYGEPPTPVTLSQVGLEHANASPSNIGGMAQNNPPLYAQAWRGLLDISRGRHELSKLIPPALWLADAGLCGLIVWKVPYTEIDWEAYMQQISQYVSGERDYSKIEGGTGPLVYPAAHVYTYTGLYRLTSEGKNILLAQQLFTVLYMATLAVVMLCYWKAKVPPYIFPLLILSKRLHSVFLLRCFNDCFATFFLWLSIYFFQRRLWTFGAIAYSWGLGIKMSLLLVLPAIGVVLFLARGLGGSLRLAWLMFQVQLLTAVPFITNNFYGYLGRAFELSRQFKFEWTVNWRMLGEDIFLSRELSSTLLVLHASVLVLFITTRWLQPAGRPLSSLIPAVLQGRFPLTQLEGLQISGRVTPEYIMTTMLSANLIGLLFARSLHYQFYAYLAWTTPYLLWRTLPHPALVFPVWAAQEWAWNVFPSTPVSSAVVVGVLALSTTAAYLGTAGKGQDATSSRPARGSAAADVKRK</sequence>
<evidence type="ECO:0000256" key="3">
    <source>
        <dbReference type="ARBA" id="ARBA00011964"/>
    </source>
</evidence>
<feature type="transmembrane region" description="Helical" evidence="18">
    <location>
        <begin position="717"/>
        <end position="736"/>
    </location>
</feature>
<comment type="similarity">
    <text evidence="16">Belongs to the glycosyltransferase ALG3 family.</text>
</comment>
<dbReference type="PANTHER" id="PTHR12646">
    <property type="entry name" value="NOT56 - RELATED"/>
    <property type="match status" value="1"/>
</dbReference>
<dbReference type="AlphaFoldDB" id="A0A084QI61"/>
<keyword evidence="10 18" id="KW-0472">Membrane</keyword>
<dbReference type="Gene3D" id="3.30.9.10">
    <property type="entry name" value="D-Amino Acid Oxidase, subunit A, domain 2"/>
    <property type="match status" value="1"/>
</dbReference>
<protein>
    <recommendedName>
        <fullName evidence="4">Dol-P-Man:Man(5)GlcNAc(2)-PP-Dol alpha-1,3-mannosyltransferase</fullName>
        <ecNumber evidence="3">2.4.1.258</ecNumber>
    </recommendedName>
    <alternativeName>
        <fullName evidence="13">Asparagine-linked glycosylation protein 6</fullName>
    </alternativeName>
    <alternativeName>
        <fullName evidence="12">Dol-P-Man-dependent alpha(1-3)-mannosyltransferase</fullName>
    </alternativeName>
    <alternativeName>
        <fullName evidence="11">Dolichyl-P-Man:Man(5)GlcNAc(2)-PP-dolichyl mannosyltransferase</fullName>
    </alternativeName>
</protein>
<dbReference type="InParanoid" id="A0A084QI61"/>
<dbReference type="InterPro" id="IPR006076">
    <property type="entry name" value="FAD-dep_OxRdtase"/>
</dbReference>
<gene>
    <name evidence="20" type="ORF">S40285_03146</name>
</gene>
<keyword evidence="9 18" id="KW-1133">Transmembrane helix</keyword>
<evidence type="ECO:0000256" key="12">
    <source>
        <dbReference type="ARBA" id="ARBA00030368"/>
    </source>
</evidence>
<evidence type="ECO:0000256" key="16">
    <source>
        <dbReference type="ARBA" id="ARBA00093457"/>
    </source>
</evidence>
<evidence type="ECO:0000256" key="7">
    <source>
        <dbReference type="ARBA" id="ARBA00022692"/>
    </source>
</evidence>
<evidence type="ECO:0000256" key="5">
    <source>
        <dbReference type="ARBA" id="ARBA00022676"/>
    </source>
</evidence>
<keyword evidence="5" id="KW-0328">Glycosyltransferase</keyword>
<keyword evidence="6" id="KW-0808">Transferase</keyword>
<evidence type="ECO:0000256" key="15">
    <source>
        <dbReference type="ARBA" id="ARBA00049506"/>
    </source>
</evidence>
<evidence type="ECO:0000256" key="8">
    <source>
        <dbReference type="ARBA" id="ARBA00022824"/>
    </source>
</evidence>
<dbReference type="EC" id="2.4.1.258" evidence="3"/>
<dbReference type="GO" id="GO:0005789">
    <property type="term" value="C:endoplasmic reticulum membrane"/>
    <property type="evidence" value="ECO:0007669"/>
    <property type="project" value="UniProtKB-SubCell"/>
</dbReference>
<keyword evidence="8" id="KW-0256">Endoplasmic reticulum</keyword>
<name>A0A084QI61_STAC4</name>
<feature type="transmembrane region" description="Helical" evidence="18">
    <location>
        <begin position="571"/>
        <end position="595"/>
    </location>
</feature>
<evidence type="ECO:0000256" key="10">
    <source>
        <dbReference type="ARBA" id="ARBA00023136"/>
    </source>
</evidence>
<evidence type="ECO:0000259" key="19">
    <source>
        <dbReference type="Pfam" id="PF01266"/>
    </source>
</evidence>
<reference evidence="20 21" key="1">
    <citation type="journal article" date="2014" name="BMC Genomics">
        <title>Comparative genome sequencing reveals chemotype-specific gene clusters in the toxigenic black mold Stachybotrys.</title>
        <authorList>
            <person name="Semeiks J."/>
            <person name="Borek D."/>
            <person name="Otwinowski Z."/>
            <person name="Grishin N.V."/>
        </authorList>
    </citation>
    <scope>NUCLEOTIDE SEQUENCE [LARGE SCALE GENOMIC DNA]</scope>
    <source>
        <strain evidence="20 21">IBT 40285</strain>
    </source>
</reference>
<evidence type="ECO:0000256" key="17">
    <source>
        <dbReference type="SAM" id="MobiDB-lite"/>
    </source>
</evidence>
<evidence type="ECO:0000256" key="18">
    <source>
        <dbReference type="SAM" id="Phobius"/>
    </source>
</evidence>
<evidence type="ECO:0000313" key="21">
    <source>
        <dbReference type="Proteomes" id="UP000028524"/>
    </source>
</evidence>
<dbReference type="HOGENOM" id="CLU_012136_0_0_1"/>
<evidence type="ECO:0000256" key="1">
    <source>
        <dbReference type="ARBA" id="ARBA00004477"/>
    </source>
</evidence>
<dbReference type="Pfam" id="PF01266">
    <property type="entry name" value="DAO"/>
    <property type="match status" value="1"/>
</dbReference>
<evidence type="ECO:0000256" key="9">
    <source>
        <dbReference type="ARBA" id="ARBA00022989"/>
    </source>
</evidence>
<dbReference type="STRING" id="1283841.A0A084QI61"/>
<evidence type="ECO:0000256" key="2">
    <source>
        <dbReference type="ARBA" id="ARBA00004922"/>
    </source>
</evidence>
<dbReference type="Pfam" id="PF05208">
    <property type="entry name" value="ALG3"/>
    <property type="match status" value="1"/>
</dbReference>
<comment type="catalytic activity">
    <reaction evidence="15">
        <text>an alpha-D-Man-(1-&gt;2)-alpha-D-Man-(1-&gt;2)-alpha-D-Man-(1-&gt;3)-[alpha-D-Man-(1-&gt;6)]-beta-D-Man-(1-&gt;4)-beta-D-GlcNAc-(1-&gt;4)-alpha-D-GlcNAc-diphospho-di-trans,poly-cis-dolichol + a di-trans,poly-cis-dolichyl beta-D-mannosyl phosphate = an alpha-D-Man-(1-&gt;2)-alpha-D-Man-(1-&gt;2)-alpha-D-Man-(1-&gt;3)-[alpha-D-Man-(1-&gt;3)-alpha-D-Man-(1-&gt;6)]-beta-D-Man-(1-&gt;4)-beta-D-GlcNAc-(1-&gt;4)-alpha-D-GlcNAc-diphospho-di-trans,poly-cis-dolichol + a di-trans,poly-cis-dolichyl phosphate + H(+)</text>
        <dbReference type="Rhea" id="RHEA:29527"/>
        <dbReference type="Rhea" id="RHEA-COMP:19498"/>
        <dbReference type="Rhea" id="RHEA-COMP:19501"/>
        <dbReference type="Rhea" id="RHEA-COMP:19516"/>
        <dbReference type="Rhea" id="RHEA-COMP:19517"/>
        <dbReference type="ChEBI" id="CHEBI:15378"/>
        <dbReference type="ChEBI" id="CHEBI:57683"/>
        <dbReference type="ChEBI" id="CHEBI:58211"/>
        <dbReference type="ChEBI" id="CHEBI:132515"/>
        <dbReference type="ChEBI" id="CHEBI:132516"/>
        <dbReference type="EC" id="2.4.1.258"/>
    </reaction>
    <physiologicalReaction direction="left-to-right" evidence="15">
        <dbReference type="Rhea" id="RHEA:29528"/>
    </physiologicalReaction>
</comment>
<dbReference type="PANTHER" id="PTHR12646:SF0">
    <property type="entry name" value="DOL-P-MAN:MAN(5)GLCNAC(2)-PP-DOL ALPHA-1,3-MANNOSYLTRANSFERASE"/>
    <property type="match status" value="1"/>
</dbReference>
<evidence type="ECO:0000313" key="20">
    <source>
        <dbReference type="EMBL" id="KFA63646.1"/>
    </source>
</evidence>
<keyword evidence="7 18" id="KW-0812">Transmembrane</keyword>
<dbReference type="SUPFAM" id="SSF54373">
    <property type="entry name" value="FAD-linked reductases, C-terminal domain"/>
    <property type="match status" value="1"/>
</dbReference>